<evidence type="ECO:0000259" key="1">
    <source>
        <dbReference type="Pfam" id="PF04324"/>
    </source>
</evidence>
<name>A0ABW8TKK3_9CLOT</name>
<reference evidence="2 3" key="1">
    <citation type="submission" date="2024-11" db="EMBL/GenBank/DDBJ databases">
        <authorList>
            <person name="Heng Y.C."/>
            <person name="Lim A.C.H."/>
            <person name="Lee J.K.Y."/>
            <person name="Kittelmann S."/>
        </authorList>
    </citation>
    <scope>NUCLEOTIDE SEQUENCE [LARGE SCALE GENOMIC DNA]</scope>
    <source>
        <strain evidence="2 3">WILCCON 0114</strain>
    </source>
</reference>
<dbReference type="Pfam" id="PF04324">
    <property type="entry name" value="Fer2_BFD"/>
    <property type="match status" value="1"/>
</dbReference>
<organism evidence="2 3">
    <name type="scientific">Clostridium neuense</name>
    <dbReference type="NCBI Taxonomy" id="1728934"/>
    <lineage>
        <taxon>Bacteria</taxon>
        <taxon>Bacillati</taxon>
        <taxon>Bacillota</taxon>
        <taxon>Clostridia</taxon>
        <taxon>Eubacteriales</taxon>
        <taxon>Clostridiaceae</taxon>
        <taxon>Clostridium</taxon>
    </lineage>
</organism>
<sequence length="55" mass="6302">MKEIICGCLNVTRGYIKKAIDNGARSFKEVWINVNILDTKGRTFYAIFFDNSSHC</sequence>
<feature type="non-terminal residue" evidence="2">
    <location>
        <position position="55"/>
    </location>
</feature>
<protein>
    <submittedName>
        <fullName evidence="2">(2Fe-2S)-binding protein</fullName>
    </submittedName>
</protein>
<gene>
    <name evidence="2" type="ORF">ACJDT4_21635</name>
</gene>
<evidence type="ECO:0000313" key="3">
    <source>
        <dbReference type="Proteomes" id="UP001623592"/>
    </source>
</evidence>
<evidence type="ECO:0000313" key="2">
    <source>
        <dbReference type="EMBL" id="MFL0253014.1"/>
    </source>
</evidence>
<dbReference type="EMBL" id="JBJIAA010000024">
    <property type="protein sequence ID" value="MFL0253014.1"/>
    <property type="molecule type" value="Genomic_DNA"/>
</dbReference>
<dbReference type="InterPro" id="IPR007419">
    <property type="entry name" value="BFD-like_2Fe2S-bd_dom"/>
</dbReference>
<proteinExistence type="predicted"/>
<comment type="caution">
    <text evidence="2">The sequence shown here is derived from an EMBL/GenBank/DDBJ whole genome shotgun (WGS) entry which is preliminary data.</text>
</comment>
<dbReference type="Gene3D" id="1.10.10.1100">
    <property type="entry name" value="BFD-like [2Fe-2S]-binding domain"/>
    <property type="match status" value="1"/>
</dbReference>
<dbReference type="Proteomes" id="UP001623592">
    <property type="component" value="Unassembled WGS sequence"/>
</dbReference>
<accession>A0ABW8TKK3</accession>
<feature type="domain" description="BFD-like [2Fe-2S]-binding" evidence="1">
    <location>
        <begin position="4"/>
        <end position="30"/>
    </location>
</feature>
<keyword evidence="3" id="KW-1185">Reference proteome</keyword>
<dbReference type="InterPro" id="IPR041854">
    <property type="entry name" value="BFD-like_2Fe2S-bd_dom_sf"/>
</dbReference>
<dbReference type="RefSeq" id="WP_406789730.1">
    <property type="nucleotide sequence ID" value="NZ_JBJIAA010000024.1"/>
</dbReference>